<dbReference type="AlphaFoldDB" id="A0A5C6A4C8"/>
<dbReference type="GO" id="GO:0003677">
    <property type="term" value="F:DNA binding"/>
    <property type="evidence" value="ECO:0007669"/>
    <property type="project" value="UniProtKB-KW"/>
</dbReference>
<dbReference type="RefSeq" id="WP_146522748.1">
    <property type="nucleotide sequence ID" value="NZ_CP151726.1"/>
</dbReference>
<dbReference type="Gene3D" id="1.10.1740.10">
    <property type="match status" value="1"/>
</dbReference>
<dbReference type="Gene3D" id="1.10.10.10">
    <property type="entry name" value="Winged helix-like DNA-binding domain superfamily/Winged helix DNA-binding domain"/>
    <property type="match status" value="1"/>
</dbReference>
<dbReference type="InterPro" id="IPR039425">
    <property type="entry name" value="RNA_pol_sigma-70-like"/>
</dbReference>
<gene>
    <name evidence="8" type="ORF">Pla52n_57890</name>
</gene>
<protein>
    <submittedName>
        <fullName evidence="8">RNA polymerase sigma factor RpoE</fullName>
    </submittedName>
</protein>
<organism evidence="8 9">
    <name type="scientific">Stieleria varia</name>
    <dbReference type="NCBI Taxonomy" id="2528005"/>
    <lineage>
        <taxon>Bacteria</taxon>
        <taxon>Pseudomonadati</taxon>
        <taxon>Planctomycetota</taxon>
        <taxon>Planctomycetia</taxon>
        <taxon>Pirellulales</taxon>
        <taxon>Pirellulaceae</taxon>
        <taxon>Stieleria</taxon>
    </lineage>
</organism>
<evidence type="ECO:0000313" key="8">
    <source>
        <dbReference type="EMBL" id="TWT93961.1"/>
    </source>
</evidence>
<evidence type="ECO:0000256" key="4">
    <source>
        <dbReference type="ARBA" id="ARBA00023125"/>
    </source>
</evidence>
<keyword evidence="3" id="KW-0731">Sigma factor</keyword>
<dbReference type="InterPro" id="IPR014284">
    <property type="entry name" value="RNA_pol_sigma-70_dom"/>
</dbReference>
<dbReference type="OrthoDB" id="281047at2"/>
<keyword evidence="5" id="KW-0804">Transcription</keyword>
<dbReference type="NCBIfam" id="TIGR02937">
    <property type="entry name" value="sigma70-ECF"/>
    <property type="match status" value="1"/>
</dbReference>
<dbReference type="PANTHER" id="PTHR43133:SF8">
    <property type="entry name" value="RNA POLYMERASE SIGMA FACTOR HI_1459-RELATED"/>
    <property type="match status" value="1"/>
</dbReference>
<dbReference type="Proteomes" id="UP000320176">
    <property type="component" value="Unassembled WGS sequence"/>
</dbReference>
<dbReference type="SUPFAM" id="SSF88946">
    <property type="entry name" value="Sigma2 domain of RNA polymerase sigma factors"/>
    <property type="match status" value="1"/>
</dbReference>
<feature type="domain" description="RNA polymerase sigma-70 region 2" evidence="7">
    <location>
        <begin position="101"/>
        <end position="166"/>
    </location>
</feature>
<sequence length="265" mass="31035">MPEFSRWVYSSYPTERQNPHLSVAFQRKTNDLQAAYEMKKNVNNVSMPPEEIFSQMTEPDDSSRQADPESTSLPSAYSTSSSLLERLRIDDSEAWSRFAKLYTPLVYQWIEKAGFQSADVADVTQEVFRVVSTRLHVFRRTDSRTSFRSWLWGITRNMLRQHLERVAKRPAVQGGSEFKIWLDQIPEYLESKEPPEQPDEERKLMHRALAMIQSEFSEQTWQAFWRMTVENQSAQAIGEDLGMSPRAVRQAKYRVLCRLRNELID</sequence>
<feature type="region of interest" description="Disordered" evidence="6">
    <location>
        <begin position="54"/>
        <end position="77"/>
    </location>
</feature>
<accession>A0A5C6A4C8</accession>
<dbReference type="InterPro" id="IPR036388">
    <property type="entry name" value="WH-like_DNA-bd_sf"/>
</dbReference>
<comment type="caution">
    <text evidence="8">The sequence shown here is derived from an EMBL/GenBank/DDBJ whole genome shotgun (WGS) entry which is preliminary data.</text>
</comment>
<evidence type="ECO:0000256" key="5">
    <source>
        <dbReference type="ARBA" id="ARBA00023163"/>
    </source>
</evidence>
<name>A0A5C6A4C8_9BACT</name>
<evidence type="ECO:0000256" key="1">
    <source>
        <dbReference type="ARBA" id="ARBA00010641"/>
    </source>
</evidence>
<reference evidence="8 9" key="1">
    <citation type="submission" date="2019-02" db="EMBL/GenBank/DDBJ databases">
        <title>Deep-cultivation of Planctomycetes and their phenomic and genomic characterization uncovers novel biology.</title>
        <authorList>
            <person name="Wiegand S."/>
            <person name="Jogler M."/>
            <person name="Boedeker C."/>
            <person name="Pinto D."/>
            <person name="Vollmers J."/>
            <person name="Rivas-Marin E."/>
            <person name="Kohn T."/>
            <person name="Peeters S.H."/>
            <person name="Heuer A."/>
            <person name="Rast P."/>
            <person name="Oberbeckmann S."/>
            <person name="Bunk B."/>
            <person name="Jeske O."/>
            <person name="Meyerdierks A."/>
            <person name="Storesund J.E."/>
            <person name="Kallscheuer N."/>
            <person name="Luecker S."/>
            <person name="Lage O.M."/>
            <person name="Pohl T."/>
            <person name="Merkel B.J."/>
            <person name="Hornburger P."/>
            <person name="Mueller R.-W."/>
            <person name="Bruemmer F."/>
            <person name="Labrenz M."/>
            <person name="Spormann A.M."/>
            <person name="Op Den Camp H."/>
            <person name="Overmann J."/>
            <person name="Amann R."/>
            <person name="Jetten M.S.M."/>
            <person name="Mascher T."/>
            <person name="Medema M.H."/>
            <person name="Devos D.P."/>
            <person name="Kaster A.-K."/>
            <person name="Ovreas L."/>
            <person name="Rohde M."/>
            <person name="Galperin M.Y."/>
            <person name="Jogler C."/>
        </authorList>
    </citation>
    <scope>NUCLEOTIDE SEQUENCE [LARGE SCALE GENOMIC DNA]</scope>
    <source>
        <strain evidence="8 9">Pla52n</strain>
    </source>
</reference>
<dbReference type="SUPFAM" id="SSF88659">
    <property type="entry name" value="Sigma3 and sigma4 domains of RNA polymerase sigma factors"/>
    <property type="match status" value="1"/>
</dbReference>
<evidence type="ECO:0000256" key="3">
    <source>
        <dbReference type="ARBA" id="ARBA00023082"/>
    </source>
</evidence>
<dbReference type="GO" id="GO:0016987">
    <property type="term" value="F:sigma factor activity"/>
    <property type="evidence" value="ECO:0007669"/>
    <property type="project" value="UniProtKB-KW"/>
</dbReference>
<dbReference type="PANTHER" id="PTHR43133">
    <property type="entry name" value="RNA POLYMERASE ECF-TYPE SIGMA FACTO"/>
    <property type="match status" value="1"/>
</dbReference>
<keyword evidence="2" id="KW-0805">Transcription regulation</keyword>
<dbReference type="InterPro" id="IPR013325">
    <property type="entry name" value="RNA_pol_sigma_r2"/>
</dbReference>
<keyword evidence="4" id="KW-0238">DNA-binding</keyword>
<evidence type="ECO:0000256" key="6">
    <source>
        <dbReference type="SAM" id="MobiDB-lite"/>
    </source>
</evidence>
<proteinExistence type="inferred from homology"/>
<dbReference type="EMBL" id="SJPN01000008">
    <property type="protein sequence ID" value="TWT93961.1"/>
    <property type="molecule type" value="Genomic_DNA"/>
</dbReference>
<dbReference type="InterPro" id="IPR007627">
    <property type="entry name" value="RNA_pol_sigma70_r2"/>
</dbReference>
<keyword evidence="9" id="KW-1185">Reference proteome</keyword>
<comment type="similarity">
    <text evidence="1">Belongs to the sigma-70 factor family. ECF subfamily.</text>
</comment>
<evidence type="ECO:0000313" key="9">
    <source>
        <dbReference type="Proteomes" id="UP000320176"/>
    </source>
</evidence>
<dbReference type="GO" id="GO:0006352">
    <property type="term" value="P:DNA-templated transcription initiation"/>
    <property type="evidence" value="ECO:0007669"/>
    <property type="project" value="InterPro"/>
</dbReference>
<dbReference type="InterPro" id="IPR013324">
    <property type="entry name" value="RNA_pol_sigma_r3/r4-like"/>
</dbReference>
<evidence type="ECO:0000256" key="2">
    <source>
        <dbReference type="ARBA" id="ARBA00023015"/>
    </source>
</evidence>
<evidence type="ECO:0000259" key="7">
    <source>
        <dbReference type="Pfam" id="PF04542"/>
    </source>
</evidence>
<dbReference type="Pfam" id="PF04542">
    <property type="entry name" value="Sigma70_r2"/>
    <property type="match status" value="1"/>
</dbReference>